<proteinExistence type="predicted"/>
<dbReference type="RefSeq" id="WP_255918690.1">
    <property type="nucleotide sequence ID" value="NZ_JANFNG010000002.1"/>
</dbReference>
<protein>
    <submittedName>
        <fullName evidence="1">Uncharacterized protein</fullName>
    </submittedName>
</protein>
<keyword evidence="2" id="KW-1185">Reference proteome</keyword>
<organism evidence="1 2">
    <name type="scientific">Streptomyces humicola</name>
    <dbReference type="NCBI Taxonomy" id="2953240"/>
    <lineage>
        <taxon>Bacteria</taxon>
        <taxon>Bacillati</taxon>
        <taxon>Actinomycetota</taxon>
        <taxon>Actinomycetes</taxon>
        <taxon>Kitasatosporales</taxon>
        <taxon>Streptomycetaceae</taxon>
        <taxon>Streptomyces</taxon>
    </lineage>
</organism>
<accession>A0ABT1PQ76</accession>
<reference evidence="1" key="1">
    <citation type="submission" date="2022-06" db="EMBL/GenBank/DDBJ databases">
        <title>Draft genome sequence of Streptomyces sp. RB6PN25 isolated from peat swamp forest in Thailand.</title>
        <authorList>
            <person name="Duangmal K."/>
            <person name="Klaysubun C."/>
        </authorList>
    </citation>
    <scope>NUCLEOTIDE SEQUENCE</scope>
    <source>
        <strain evidence="1">RB6PN25</strain>
    </source>
</reference>
<dbReference type="EMBL" id="JANFNG010000002">
    <property type="protein sequence ID" value="MCQ4079826.1"/>
    <property type="molecule type" value="Genomic_DNA"/>
</dbReference>
<gene>
    <name evidence="1" type="ORF">NGB36_04270</name>
</gene>
<sequence length="80" mass="9548">MSEHAAKGEPPRPRVEVAEFAKDTRYRLVRIGEASWEPLEREEFEVEVRRAYPDIDLHDAKQVHWADRPWEWPAWHQGEA</sequence>
<comment type="caution">
    <text evidence="1">The sequence shown here is derived from an EMBL/GenBank/DDBJ whole genome shotgun (WGS) entry which is preliminary data.</text>
</comment>
<evidence type="ECO:0000313" key="1">
    <source>
        <dbReference type="EMBL" id="MCQ4079826.1"/>
    </source>
</evidence>
<name>A0ABT1PQ76_9ACTN</name>
<evidence type="ECO:0000313" key="2">
    <source>
        <dbReference type="Proteomes" id="UP001057702"/>
    </source>
</evidence>
<dbReference type="Proteomes" id="UP001057702">
    <property type="component" value="Unassembled WGS sequence"/>
</dbReference>